<keyword evidence="2" id="KW-1185">Reference proteome</keyword>
<sequence length="480" mass="51669">MTGVKYLVGLQVFSRLITFTMNQVILRSTSADVFGVVEVQLELLLSTILFLSREAFRVTLLRPAAIPTGTTTRSASAQRLSPSQQVVFNLAHLPLAIGVPVSVLACLGYYKFSLTDEGSPDSRMALPIALYGVAAVVELLAEPLFMLGQTGLEFKLRAQSEGLAIFCRCVVTLGCISWWSRGNLDTGEQRRDTAVVAFSLGRLAFGAALLMYYVCVYVARGGWGQFVSKYRLRPVRVAKQGGEDSGKAGVNEYYFDRTLLHLAMSMLKQSVLKHVLTEGDRMAVSVLCSAKDQGVYAAAANYGSLPARILFQPLEESCRTTLPKLVFGQPDSAGRPSTAEAKDGRHGSAGAGHQGIVAARRLLAVCLKLHVLLGLVFVVFGTQYAPIAVDLLLCKSEWITPLPPVLSAYCFYIPVMGVNGIMESFVAVIAGEREIAAMNRMMGLLSVAHIASTVVLVQSVPNGAIGLVVANSLNMVLRIA</sequence>
<protein>
    <submittedName>
        <fullName evidence="1">Oligosaccharide translocation protein rft1</fullName>
    </submittedName>
</protein>
<comment type="caution">
    <text evidence="1">The sequence shown here is derived from an EMBL/GenBank/DDBJ whole genome shotgun (WGS) entry which is preliminary data.</text>
</comment>
<dbReference type="EMBL" id="JAMZIH010000358">
    <property type="protein sequence ID" value="KAJ1679477.1"/>
    <property type="molecule type" value="Genomic_DNA"/>
</dbReference>
<evidence type="ECO:0000313" key="1">
    <source>
        <dbReference type="EMBL" id="KAJ1679477.1"/>
    </source>
</evidence>
<accession>A0ACC1HSQ5</accession>
<name>A0ACC1HSQ5_9FUNG</name>
<proteinExistence type="predicted"/>
<feature type="non-terminal residue" evidence="1">
    <location>
        <position position="480"/>
    </location>
</feature>
<dbReference type="Proteomes" id="UP001145114">
    <property type="component" value="Unassembled WGS sequence"/>
</dbReference>
<organism evidence="1 2">
    <name type="scientific">Spiromyces aspiralis</name>
    <dbReference type="NCBI Taxonomy" id="68401"/>
    <lineage>
        <taxon>Eukaryota</taxon>
        <taxon>Fungi</taxon>
        <taxon>Fungi incertae sedis</taxon>
        <taxon>Zoopagomycota</taxon>
        <taxon>Kickxellomycotina</taxon>
        <taxon>Kickxellomycetes</taxon>
        <taxon>Kickxellales</taxon>
        <taxon>Kickxellaceae</taxon>
        <taxon>Spiromyces</taxon>
    </lineage>
</organism>
<gene>
    <name evidence="1" type="primary">RFT1</name>
    <name evidence="1" type="ORF">EV182_001970</name>
</gene>
<reference evidence="1" key="1">
    <citation type="submission" date="2022-06" db="EMBL/GenBank/DDBJ databases">
        <title>Phylogenomic reconstructions and comparative analyses of Kickxellomycotina fungi.</title>
        <authorList>
            <person name="Reynolds N.K."/>
            <person name="Stajich J.E."/>
            <person name="Barry K."/>
            <person name="Grigoriev I.V."/>
            <person name="Crous P."/>
            <person name="Smith M.E."/>
        </authorList>
    </citation>
    <scope>NUCLEOTIDE SEQUENCE</scope>
    <source>
        <strain evidence="1">RSA 2271</strain>
    </source>
</reference>
<evidence type="ECO:0000313" key="2">
    <source>
        <dbReference type="Proteomes" id="UP001145114"/>
    </source>
</evidence>